<dbReference type="InterPro" id="IPR003811">
    <property type="entry name" value="G3P_acylTferase_PlsY"/>
</dbReference>
<dbReference type="HAMAP" id="MF_01043">
    <property type="entry name" value="PlsY"/>
    <property type="match status" value="1"/>
</dbReference>
<dbReference type="GO" id="GO:0043772">
    <property type="term" value="F:acyl-phosphate glycerol-3-phosphate acyltransferase activity"/>
    <property type="evidence" value="ECO:0007669"/>
    <property type="project" value="UniProtKB-UniRule"/>
</dbReference>
<gene>
    <name evidence="10 11" type="primary">plsY</name>
    <name evidence="12" type="ORF">GU334_05885</name>
    <name evidence="11" type="ORF">GU336_06420</name>
</gene>
<evidence type="ECO:0000256" key="6">
    <source>
        <dbReference type="ARBA" id="ARBA00023098"/>
    </source>
</evidence>
<feature type="transmembrane region" description="Helical" evidence="10">
    <location>
        <begin position="141"/>
        <end position="162"/>
    </location>
</feature>
<keyword evidence="13" id="KW-1185">Reference proteome</keyword>
<comment type="subunit">
    <text evidence="10">Probably interacts with PlsX.</text>
</comment>
<evidence type="ECO:0000313" key="11">
    <source>
        <dbReference type="EMBL" id="QIW53802.1"/>
    </source>
</evidence>
<evidence type="ECO:0000256" key="4">
    <source>
        <dbReference type="ARBA" id="ARBA00022692"/>
    </source>
</evidence>
<dbReference type="NCBIfam" id="TIGR00023">
    <property type="entry name" value="glycerol-3-phosphate 1-O-acyltransferase PlsY"/>
    <property type="match status" value="1"/>
</dbReference>
<evidence type="ECO:0000256" key="2">
    <source>
        <dbReference type="ARBA" id="ARBA00022516"/>
    </source>
</evidence>
<dbReference type="GO" id="GO:0008654">
    <property type="term" value="P:phospholipid biosynthetic process"/>
    <property type="evidence" value="ECO:0007669"/>
    <property type="project" value="UniProtKB-UniRule"/>
</dbReference>
<protein>
    <recommendedName>
        <fullName evidence="10">Glycerol-3-phosphate acyltransferase</fullName>
    </recommendedName>
    <alternativeName>
        <fullName evidence="10">Acyl-PO4 G3P acyltransferase</fullName>
    </alternativeName>
    <alternativeName>
        <fullName evidence="10">Acyl-phosphate--glycerol-3-phosphate acyltransferase</fullName>
    </alternativeName>
    <alternativeName>
        <fullName evidence="10">G3P acyltransferase</fullName>
        <shortName evidence="10">GPAT</shortName>
        <ecNumber evidence="10">2.3.1.275</ecNumber>
    </alternativeName>
    <alternativeName>
        <fullName evidence="10">Lysophosphatidic acid synthase</fullName>
        <shortName evidence="10">LPA synthase</shortName>
    </alternativeName>
</protein>
<proteinExistence type="inferred from homology"/>
<name>A0A2A5SEV9_9LACT</name>
<evidence type="ECO:0000256" key="8">
    <source>
        <dbReference type="ARBA" id="ARBA00023209"/>
    </source>
</evidence>
<dbReference type="STRING" id="1348633.GCA_001591765_00741"/>
<evidence type="ECO:0000256" key="3">
    <source>
        <dbReference type="ARBA" id="ARBA00022679"/>
    </source>
</evidence>
<keyword evidence="11" id="KW-0012">Acyltransferase</keyword>
<dbReference type="KEGG" id="lrn:CMV25_10295"/>
<dbReference type="EC" id="2.3.1.275" evidence="10"/>
<evidence type="ECO:0000256" key="1">
    <source>
        <dbReference type="ARBA" id="ARBA00022475"/>
    </source>
</evidence>
<feature type="transmembrane region" description="Helical" evidence="10">
    <location>
        <begin position="168"/>
        <end position="185"/>
    </location>
</feature>
<dbReference type="GO" id="GO:0005886">
    <property type="term" value="C:plasma membrane"/>
    <property type="evidence" value="ECO:0007669"/>
    <property type="project" value="UniProtKB-SubCell"/>
</dbReference>
<feature type="transmembrane region" description="Helical" evidence="10">
    <location>
        <begin position="116"/>
        <end position="134"/>
    </location>
</feature>
<evidence type="ECO:0000313" key="14">
    <source>
        <dbReference type="Proteomes" id="UP000501945"/>
    </source>
</evidence>
<evidence type="ECO:0000256" key="5">
    <source>
        <dbReference type="ARBA" id="ARBA00022989"/>
    </source>
</evidence>
<dbReference type="UniPathway" id="UPA00085"/>
<organism evidence="11 14">
    <name type="scientific">Pseudolactococcus raffinolactis</name>
    <dbReference type="NCBI Taxonomy" id="1366"/>
    <lineage>
        <taxon>Bacteria</taxon>
        <taxon>Bacillati</taxon>
        <taxon>Bacillota</taxon>
        <taxon>Bacilli</taxon>
        <taxon>Lactobacillales</taxon>
        <taxon>Streptococcaceae</taxon>
        <taxon>Pseudolactococcus</taxon>
    </lineage>
</organism>
<reference evidence="13 14" key="1">
    <citation type="submission" date="2019-12" db="EMBL/GenBank/DDBJ databases">
        <title>Whole genome sequences of Lactococcus raffinolactis strains isolated from sewage.</title>
        <authorList>
            <person name="Ybazeta G."/>
            <person name="Ross M."/>
            <person name="Brabant-Kirwan D."/>
            <person name="Saleh M."/>
            <person name="Dillon J.A."/>
            <person name="Splinter K."/>
            <person name="Nokhbeh R."/>
        </authorList>
    </citation>
    <scope>NUCLEOTIDE SEQUENCE [LARGE SCALE GENOMIC DNA]</scope>
    <source>
        <strain evidence="12 13">Lr_19_14</strain>
        <strain evidence="11 14">Lr_19_5</strain>
    </source>
</reference>
<keyword evidence="5 10" id="KW-1133">Transmembrane helix</keyword>
<accession>A0A2A5SEV9</accession>
<evidence type="ECO:0000256" key="7">
    <source>
        <dbReference type="ARBA" id="ARBA00023136"/>
    </source>
</evidence>
<sequence>MTTILLLLVAYLLGSIPSGLWIGHYFFHKNLRDFGSGNIGTTNTFRILGKKAGTVVFAIDLLKGTLATVLPLLFGIATISPALFGLFAVLGHTFSIFNHFQGGKAVATTAGVILGYNPWFILLLAVFFFTSFYLTSMVSFASVLSAAVAAIFVLVLPAFHLIFASYDWLFTSIILFLACFIIIRHRDNIARIRNKTENIFNFGLNITHQKHNI</sequence>
<feature type="transmembrane region" description="Helical" evidence="10">
    <location>
        <begin position="72"/>
        <end position="96"/>
    </location>
</feature>
<keyword evidence="9 10" id="KW-1208">Phospholipid metabolism</keyword>
<dbReference type="SMART" id="SM01207">
    <property type="entry name" value="G3P_acyltransf"/>
    <property type="match status" value="1"/>
</dbReference>
<comment type="function">
    <text evidence="10">Catalyzes the transfer of an acyl group from acyl-phosphate (acyl-PO(4)) to glycerol-3-phosphate (G3P) to form lysophosphatidic acid (LPA). This enzyme utilizes acyl-phosphate as fatty acyl donor, but not acyl-CoA or acyl-ACP.</text>
</comment>
<evidence type="ECO:0000313" key="13">
    <source>
        <dbReference type="Proteomes" id="UP000501558"/>
    </source>
</evidence>
<dbReference type="AlphaFoldDB" id="A0A2A5SEV9"/>
<dbReference type="EMBL" id="CP047616">
    <property type="protein sequence ID" value="QIW53802.1"/>
    <property type="molecule type" value="Genomic_DNA"/>
</dbReference>
<keyword evidence="2 10" id="KW-0444">Lipid biosynthesis</keyword>
<dbReference type="Pfam" id="PF02660">
    <property type="entry name" value="G3P_acyltransf"/>
    <property type="match status" value="1"/>
</dbReference>
<keyword evidence="8 10" id="KW-0594">Phospholipid biosynthesis</keyword>
<keyword evidence="7 10" id="KW-0472">Membrane</keyword>
<comment type="subcellular location">
    <subcellularLocation>
        <location evidence="10">Cell membrane</location>
        <topology evidence="10">Multi-pass membrane protein</topology>
    </subcellularLocation>
</comment>
<evidence type="ECO:0000256" key="10">
    <source>
        <dbReference type="HAMAP-Rule" id="MF_01043"/>
    </source>
</evidence>
<evidence type="ECO:0000313" key="12">
    <source>
        <dbReference type="EMBL" id="QIW58464.1"/>
    </source>
</evidence>
<keyword evidence="1 10" id="KW-1003">Cell membrane</keyword>
<keyword evidence="3 10" id="KW-0808">Transferase</keyword>
<keyword evidence="4 10" id="KW-0812">Transmembrane</keyword>
<comment type="similarity">
    <text evidence="10">Belongs to the PlsY family.</text>
</comment>
<evidence type="ECO:0000256" key="9">
    <source>
        <dbReference type="ARBA" id="ARBA00023264"/>
    </source>
</evidence>
<dbReference type="Proteomes" id="UP000501945">
    <property type="component" value="Chromosome"/>
</dbReference>
<dbReference type="PANTHER" id="PTHR30309:SF0">
    <property type="entry name" value="GLYCEROL-3-PHOSPHATE ACYLTRANSFERASE-RELATED"/>
    <property type="match status" value="1"/>
</dbReference>
<dbReference type="PANTHER" id="PTHR30309">
    <property type="entry name" value="INNER MEMBRANE PROTEIN YGIH"/>
    <property type="match status" value="1"/>
</dbReference>
<comment type="catalytic activity">
    <reaction evidence="10">
        <text>an acyl phosphate + sn-glycerol 3-phosphate = a 1-acyl-sn-glycero-3-phosphate + phosphate</text>
        <dbReference type="Rhea" id="RHEA:34075"/>
        <dbReference type="ChEBI" id="CHEBI:43474"/>
        <dbReference type="ChEBI" id="CHEBI:57597"/>
        <dbReference type="ChEBI" id="CHEBI:57970"/>
        <dbReference type="ChEBI" id="CHEBI:59918"/>
        <dbReference type="EC" id="2.3.1.275"/>
    </reaction>
</comment>
<feature type="transmembrane region" description="Helical" evidence="10">
    <location>
        <begin position="6"/>
        <end position="27"/>
    </location>
</feature>
<comment type="pathway">
    <text evidence="10">Lipid metabolism; phospholipid metabolism.</text>
</comment>
<dbReference type="Proteomes" id="UP000501558">
    <property type="component" value="Chromosome"/>
</dbReference>
<dbReference type="GeneID" id="93295135"/>
<dbReference type="EMBL" id="CP047628">
    <property type="protein sequence ID" value="QIW58464.1"/>
    <property type="molecule type" value="Genomic_DNA"/>
</dbReference>
<keyword evidence="6 10" id="KW-0443">Lipid metabolism</keyword>
<dbReference type="OrthoDB" id="9777124at2"/>
<dbReference type="RefSeq" id="WP_061774282.1">
    <property type="nucleotide sequence ID" value="NZ_BAAAXH010000082.1"/>
</dbReference>